<reference evidence="2 3" key="1">
    <citation type="submission" date="2016-10" db="EMBL/GenBank/DDBJ databases">
        <authorList>
            <person name="de Groot N.N."/>
        </authorList>
    </citation>
    <scope>NUCLEOTIDE SEQUENCE [LARGE SCALE GENOMIC DNA]</scope>
    <source>
        <strain evidence="2 3">NLAE-zl-G339</strain>
    </source>
</reference>
<gene>
    <name evidence="2" type="ORF">SAMN04487924_1319</name>
</gene>
<accession>A0A1H4GJR4</accession>
<dbReference type="AlphaFoldDB" id="A0A1H4GJR4"/>
<keyword evidence="1" id="KW-0472">Membrane</keyword>
<keyword evidence="1" id="KW-1133">Transmembrane helix</keyword>
<dbReference type="EMBL" id="FNRP01000031">
    <property type="protein sequence ID" value="SEB09845.1"/>
    <property type="molecule type" value="Genomic_DNA"/>
</dbReference>
<organism evidence="2 3">
    <name type="scientific">Bacteroides xylanisolvens</name>
    <dbReference type="NCBI Taxonomy" id="371601"/>
    <lineage>
        <taxon>Bacteria</taxon>
        <taxon>Pseudomonadati</taxon>
        <taxon>Bacteroidota</taxon>
        <taxon>Bacteroidia</taxon>
        <taxon>Bacteroidales</taxon>
        <taxon>Bacteroidaceae</taxon>
        <taxon>Bacteroides</taxon>
    </lineage>
</organism>
<name>A0A1H4GJR4_9BACE</name>
<dbReference type="Proteomes" id="UP000183040">
    <property type="component" value="Unassembled WGS sequence"/>
</dbReference>
<evidence type="ECO:0000313" key="2">
    <source>
        <dbReference type="EMBL" id="SEB09845.1"/>
    </source>
</evidence>
<protein>
    <submittedName>
        <fullName evidence="2">Uncharacterized protein</fullName>
    </submittedName>
</protein>
<evidence type="ECO:0000256" key="1">
    <source>
        <dbReference type="SAM" id="Phobius"/>
    </source>
</evidence>
<feature type="transmembrane region" description="Helical" evidence="1">
    <location>
        <begin position="80"/>
        <end position="101"/>
    </location>
</feature>
<evidence type="ECO:0000313" key="3">
    <source>
        <dbReference type="Proteomes" id="UP000183040"/>
    </source>
</evidence>
<feature type="transmembrane region" description="Helical" evidence="1">
    <location>
        <begin position="36"/>
        <end position="60"/>
    </location>
</feature>
<keyword evidence="1" id="KW-0812">Transmembrane</keyword>
<sequence>MGNFFITLFKRITLLNSILMIIYCFFHPKFGEFDLMLIVVLLLLVSWIIWLIGKTLNFIFKNKYLEDKKLKTNSMFRGAYFQFCENIELMYSVFLALYVLFHHKQIGYAYLILLMFGLYIGNRIAINANRYLLDQARKRQKK</sequence>
<proteinExistence type="predicted"/>
<feature type="transmembrane region" description="Helical" evidence="1">
    <location>
        <begin position="107"/>
        <end position="133"/>
    </location>
</feature>
<feature type="transmembrane region" description="Helical" evidence="1">
    <location>
        <begin position="12"/>
        <end position="30"/>
    </location>
</feature>